<dbReference type="RefSeq" id="XP_007401132.1">
    <property type="nucleotide sequence ID" value="XM_007401070.1"/>
</dbReference>
<reference evidence="9 10" key="1">
    <citation type="journal article" date="2012" name="BMC Genomics">
        <title>Comparative genomics of the white-rot fungi, Phanerochaete carnosa and P. chrysosporium, to elucidate the genetic basis of the distinct wood types they colonize.</title>
        <authorList>
            <person name="Suzuki H."/>
            <person name="MacDonald J."/>
            <person name="Syed K."/>
            <person name="Salamov A."/>
            <person name="Hori C."/>
            <person name="Aerts A."/>
            <person name="Henrissat B."/>
            <person name="Wiebenga A."/>
            <person name="vanKuyk P.A."/>
            <person name="Barry K."/>
            <person name="Lindquist E."/>
            <person name="LaButti K."/>
            <person name="Lapidus A."/>
            <person name="Lucas S."/>
            <person name="Coutinho P."/>
            <person name="Gong Y."/>
            <person name="Samejima M."/>
            <person name="Mahadevan R."/>
            <person name="Abou-Zaid M."/>
            <person name="de Vries R.P."/>
            <person name="Igarashi K."/>
            <person name="Yadav J.S."/>
            <person name="Grigoriev I.V."/>
            <person name="Master E.R."/>
        </authorList>
    </citation>
    <scope>NUCLEOTIDE SEQUENCE [LARGE SCALE GENOMIC DNA]</scope>
    <source>
        <strain evidence="9 10">HHB-10118-sp</strain>
    </source>
</reference>
<dbReference type="EMBL" id="JH930479">
    <property type="protein sequence ID" value="EKM49934.1"/>
    <property type="molecule type" value="Genomic_DNA"/>
</dbReference>
<dbReference type="FunCoup" id="K5VTP6">
    <property type="interactions" value="10"/>
</dbReference>
<name>K5VTP6_PHACS</name>
<sequence>MRNWAKCALAVYLSVQARKATGTPQFPIGLSLAPVPEFAENYCPQFAPLYPKTHHDIDEVLEDVYGTEDFLLEVVNAMQAVVRIPTESYDDFGPVGEDPRWQSFVTFHAELERLFPLVHRKLRATKVNKHAPVFHWQGTDDTLLPVLLTGHIDVVPVEPATLDLWEHPPYSGYYDGTWLWGRGSCDDKPDVVSLLRVSTISLQGFTPRRSFVFAFGIDEESAGYAGAYHISQYLEETYGRNGFAAILDEGLTYGTRYGGDVIFATPCTAEKGYFDLRIEISTLGGHSSVPPRHTAIGMLASVITLLEAHPHETVLSREGTAFQELQCAASYGPEVPDVIRRLVKAAVDDDKALEQLQTAFLEWQPAAAAEISTTQAVDIVFGGVKVNALPEKVTAIVNHRIAEHSSVRELQERTAKILKPVAERYNLTLDAFGKNMTTGGSGRLALSDAFGTALEPSPVTPTGHSPPYVLLAGTIVEAMRKKFGAGGPKVVVQPTLALGNTDTKRYWNLTRHIFRYSHISADALYNGAHTINEAIKPTAVVEKIGFHTKFILNWDEADI</sequence>
<evidence type="ECO:0000256" key="6">
    <source>
        <dbReference type="PIRSR" id="PIRSR037217-1"/>
    </source>
</evidence>
<dbReference type="Gene3D" id="3.40.630.10">
    <property type="entry name" value="Zn peptidases"/>
    <property type="match status" value="1"/>
</dbReference>
<feature type="binding site" evidence="7">
    <location>
        <position position="186"/>
    </location>
    <ligand>
        <name>Zn(2+)</name>
        <dbReference type="ChEBI" id="CHEBI:29105"/>
        <label>2</label>
    </ligand>
</feature>
<evidence type="ECO:0000313" key="10">
    <source>
        <dbReference type="Proteomes" id="UP000008370"/>
    </source>
</evidence>
<keyword evidence="3 7" id="KW-0479">Metal-binding</keyword>
<dbReference type="SUPFAM" id="SSF55031">
    <property type="entry name" value="Bacterial exopeptidase dimerisation domain"/>
    <property type="match status" value="1"/>
</dbReference>
<evidence type="ECO:0000313" key="9">
    <source>
        <dbReference type="EMBL" id="EKM49934.1"/>
    </source>
</evidence>
<dbReference type="STRING" id="650164.K5VTP6"/>
<dbReference type="GO" id="GO:0051603">
    <property type="term" value="P:proteolysis involved in protein catabolic process"/>
    <property type="evidence" value="ECO:0007669"/>
    <property type="project" value="TreeGrafter"/>
</dbReference>
<dbReference type="SUPFAM" id="SSF53187">
    <property type="entry name" value="Zn-dependent exopeptidases"/>
    <property type="match status" value="1"/>
</dbReference>
<feature type="binding site" evidence="7">
    <location>
        <position position="248"/>
    </location>
    <ligand>
        <name>Zn(2+)</name>
        <dbReference type="ChEBI" id="CHEBI:29105"/>
        <label>2</label>
    </ligand>
</feature>
<dbReference type="InterPro" id="IPR002933">
    <property type="entry name" value="Peptidase_M20"/>
</dbReference>
<dbReference type="InterPro" id="IPR036264">
    <property type="entry name" value="Bact_exopeptidase_dim_dom"/>
</dbReference>
<evidence type="ECO:0000256" key="7">
    <source>
        <dbReference type="PIRSR" id="PIRSR037217-2"/>
    </source>
</evidence>
<dbReference type="CDD" id="cd05674">
    <property type="entry name" value="M20_yscS"/>
    <property type="match status" value="1"/>
</dbReference>
<dbReference type="PANTHER" id="PTHR45962:SF1">
    <property type="entry name" value="N-FATTY-ACYL-AMINO ACID SYNTHASE_HYDROLASE PM20D1"/>
    <property type="match status" value="1"/>
</dbReference>
<gene>
    <name evidence="9" type="ORF">PHACADRAFT_130350</name>
</gene>
<accession>K5VTP6</accession>
<dbReference type="OrthoDB" id="3064516at2759"/>
<dbReference type="PROSITE" id="PS00758">
    <property type="entry name" value="ARGE_DAPE_CPG2_1"/>
    <property type="match status" value="1"/>
</dbReference>
<keyword evidence="10" id="KW-1185">Reference proteome</keyword>
<feature type="binding site" evidence="7">
    <location>
        <position position="186"/>
    </location>
    <ligand>
        <name>Zn(2+)</name>
        <dbReference type="ChEBI" id="CHEBI:29105"/>
        <label>1</label>
    </ligand>
</feature>
<feature type="active site" description="Proton acceptor" evidence="6">
    <location>
        <position position="219"/>
    </location>
</feature>
<proteinExistence type="inferred from homology"/>
<dbReference type="GeneID" id="18908165"/>
<dbReference type="InterPro" id="IPR001261">
    <property type="entry name" value="ArgE/DapE_CS"/>
</dbReference>
<organism evidence="9 10">
    <name type="scientific">Phanerochaete carnosa (strain HHB-10118-sp)</name>
    <name type="common">White-rot fungus</name>
    <name type="synonym">Peniophora carnosa</name>
    <dbReference type="NCBI Taxonomy" id="650164"/>
    <lineage>
        <taxon>Eukaryota</taxon>
        <taxon>Fungi</taxon>
        <taxon>Dikarya</taxon>
        <taxon>Basidiomycota</taxon>
        <taxon>Agaricomycotina</taxon>
        <taxon>Agaricomycetes</taxon>
        <taxon>Polyporales</taxon>
        <taxon>Phanerochaetaceae</taxon>
        <taxon>Phanerochaete</taxon>
    </lineage>
</organism>
<comment type="similarity">
    <text evidence="1">Belongs to the peptidase M20A family.</text>
</comment>
<keyword evidence="2" id="KW-0645">Protease</keyword>
<dbReference type="GO" id="GO:0004181">
    <property type="term" value="F:metallocarboxypeptidase activity"/>
    <property type="evidence" value="ECO:0007669"/>
    <property type="project" value="InterPro"/>
</dbReference>
<feature type="binding site" evidence="7">
    <location>
        <position position="529"/>
    </location>
    <ligand>
        <name>Zn(2+)</name>
        <dbReference type="ChEBI" id="CHEBI:29105"/>
        <label>1</label>
    </ligand>
</feature>
<feature type="active site" evidence="6">
    <location>
        <position position="153"/>
    </location>
</feature>
<dbReference type="Pfam" id="PF01546">
    <property type="entry name" value="Peptidase_M20"/>
    <property type="match status" value="1"/>
</dbReference>
<dbReference type="InParanoid" id="K5VTP6"/>
<dbReference type="InterPro" id="IPR047177">
    <property type="entry name" value="Pept_M20A"/>
</dbReference>
<dbReference type="Gene3D" id="3.30.70.360">
    <property type="match status" value="1"/>
</dbReference>
<evidence type="ECO:0000259" key="8">
    <source>
        <dbReference type="Pfam" id="PF07687"/>
    </source>
</evidence>
<dbReference type="KEGG" id="pco:PHACADRAFT_130350"/>
<dbReference type="Proteomes" id="UP000008370">
    <property type="component" value="Unassembled WGS sequence"/>
</dbReference>
<evidence type="ECO:0000256" key="1">
    <source>
        <dbReference type="ARBA" id="ARBA00006247"/>
    </source>
</evidence>
<evidence type="ECO:0000256" key="3">
    <source>
        <dbReference type="ARBA" id="ARBA00022723"/>
    </source>
</evidence>
<dbReference type="InterPro" id="IPR011650">
    <property type="entry name" value="Peptidase_M20_dimer"/>
</dbReference>
<keyword evidence="4" id="KW-0378">Hydrolase</keyword>
<evidence type="ECO:0000256" key="4">
    <source>
        <dbReference type="ARBA" id="ARBA00022801"/>
    </source>
</evidence>
<dbReference type="GO" id="GO:0046872">
    <property type="term" value="F:metal ion binding"/>
    <property type="evidence" value="ECO:0007669"/>
    <property type="project" value="UniProtKB-KW"/>
</dbReference>
<dbReference type="AlphaFoldDB" id="K5VTP6"/>
<dbReference type="Pfam" id="PF07687">
    <property type="entry name" value="M20_dimer"/>
    <property type="match status" value="1"/>
</dbReference>
<keyword evidence="5 7" id="KW-0862">Zinc</keyword>
<dbReference type="PANTHER" id="PTHR45962">
    <property type="entry name" value="N-FATTY-ACYL-AMINO ACID SYNTHASE/HYDROLASE PM20D1"/>
    <property type="match status" value="1"/>
</dbReference>
<feature type="binding site" evidence="7">
    <location>
        <position position="151"/>
    </location>
    <ligand>
        <name>Zn(2+)</name>
        <dbReference type="ChEBI" id="CHEBI:29105"/>
        <label>2</label>
    </ligand>
</feature>
<dbReference type="InterPro" id="IPR017141">
    <property type="entry name" value="Pept_M20_carboxypep"/>
</dbReference>
<feature type="domain" description="Peptidase M20 dimerisation" evidence="8">
    <location>
        <begin position="269"/>
        <end position="425"/>
    </location>
</feature>
<evidence type="ECO:0000256" key="2">
    <source>
        <dbReference type="ARBA" id="ARBA00022670"/>
    </source>
</evidence>
<dbReference type="HOGENOM" id="CLU_021802_11_0_1"/>
<feature type="binding site" evidence="7">
    <location>
        <position position="220"/>
    </location>
    <ligand>
        <name>Zn(2+)</name>
        <dbReference type="ChEBI" id="CHEBI:29105"/>
        <label>1</label>
    </ligand>
</feature>
<evidence type="ECO:0000256" key="5">
    <source>
        <dbReference type="ARBA" id="ARBA00022833"/>
    </source>
</evidence>
<dbReference type="PIRSF" id="PIRSF037217">
    <property type="entry name" value="Carboxypeptidase_S"/>
    <property type="match status" value="1"/>
</dbReference>
<dbReference type="GO" id="GO:0000328">
    <property type="term" value="C:fungal-type vacuole lumen"/>
    <property type="evidence" value="ECO:0007669"/>
    <property type="project" value="TreeGrafter"/>
</dbReference>
<protein>
    <recommendedName>
        <fullName evidence="8">Peptidase M20 dimerisation domain-containing protein</fullName>
    </recommendedName>
</protein>